<dbReference type="OrthoDB" id="3660227at2759"/>
<feature type="compositionally biased region" description="Acidic residues" evidence="1">
    <location>
        <begin position="134"/>
        <end position="150"/>
    </location>
</feature>
<dbReference type="Proteomes" id="UP000800093">
    <property type="component" value="Unassembled WGS sequence"/>
</dbReference>
<gene>
    <name evidence="2" type="ORF">CC78DRAFT_72404</name>
</gene>
<feature type="region of interest" description="Disordered" evidence="1">
    <location>
        <begin position="126"/>
        <end position="164"/>
    </location>
</feature>
<evidence type="ECO:0000313" key="3">
    <source>
        <dbReference type="Proteomes" id="UP000800093"/>
    </source>
</evidence>
<protein>
    <recommendedName>
        <fullName evidence="4">F-box domain-containing protein</fullName>
    </recommendedName>
</protein>
<dbReference type="InterPro" id="IPR036047">
    <property type="entry name" value="F-box-like_dom_sf"/>
</dbReference>
<comment type="caution">
    <text evidence="2">The sequence shown here is derived from an EMBL/GenBank/DDBJ whole genome shotgun (WGS) entry which is preliminary data.</text>
</comment>
<name>A0A9P4N231_9PLEO</name>
<evidence type="ECO:0008006" key="4">
    <source>
        <dbReference type="Google" id="ProtNLM"/>
    </source>
</evidence>
<organism evidence="2 3">
    <name type="scientific">Lojkania enalia</name>
    <dbReference type="NCBI Taxonomy" id="147567"/>
    <lineage>
        <taxon>Eukaryota</taxon>
        <taxon>Fungi</taxon>
        <taxon>Dikarya</taxon>
        <taxon>Ascomycota</taxon>
        <taxon>Pezizomycotina</taxon>
        <taxon>Dothideomycetes</taxon>
        <taxon>Pleosporomycetidae</taxon>
        <taxon>Pleosporales</taxon>
        <taxon>Pleosporales incertae sedis</taxon>
        <taxon>Lojkania</taxon>
    </lineage>
</organism>
<dbReference type="AlphaFoldDB" id="A0A9P4N231"/>
<dbReference type="SUPFAM" id="SSF81383">
    <property type="entry name" value="F-box domain"/>
    <property type="match status" value="1"/>
</dbReference>
<proteinExistence type="predicted"/>
<evidence type="ECO:0000256" key="1">
    <source>
        <dbReference type="SAM" id="MobiDB-lite"/>
    </source>
</evidence>
<sequence length="281" mass="32217">MTNPSTDSDILKIEGKVLKDNMEAGSTSISLEILPDELVLNILDRFPTRKFSKRNNHLRTLCNFALTNRRFHRLAIPYIYRDIDDGGINIRKLVRSITNEPELGNHIRSIRWCVVDRNGRDDETWKTTSFKEEEDKDAEDDDDDKDDNQDESNSPATQDSDEDKFMKNMTKETLLMTLLAHSINLFDLCAVDDGGGDMDKYYDPDSPPSWFNFLCASVIDCSNRFQRLQKLNISLCGMRLEHIHAVIQLPVLRWIGLAQVVHLTPELGWEPEKCEKGVSLA</sequence>
<keyword evidence="3" id="KW-1185">Reference proteome</keyword>
<evidence type="ECO:0000313" key="2">
    <source>
        <dbReference type="EMBL" id="KAF2259334.1"/>
    </source>
</evidence>
<reference evidence="3" key="1">
    <citation type="journal article" date="2020" name="Stud. Mycol.">
        <title>101 Dothideomycetes genomes: A test case for predicting lifestyles and emergence of pathogens.</title>
        <authorList>
            <person name="Haridas S."/>
            <person name="Albert R."/>
            <person name="Binder M."/>
            <person name="Bloem J."/>
            <person name="LaButti K."/>
            <person name="Salamov A."/>
            <person name="Andreopoulos B."/>
            <person name="Baker S."/>
            <person name="Barry K."/>
            <person name="Bills G."/>
            <person name="Bluhm B."/>
            <person name="Cannon C."/>
            <person name="Castanera R."/>
            <person name="Culley D."/>
            <person name="Daum C."/>
            <person name="Ezra D."/>
            <person name="Gonzalez J."/>
            <person name="Henrissat B."/>
            <person name="Kuo A."/>
            <person name="Liang C."/>
            <person name="Lipzen A."/>
            <person name="Lutzoni F."/>
            <person name="Magnuson J."/>
            <person name="Mondo S."/>
            <person name="Nolan M."/>
            <person name="Ohm R."/>
            <person name="Pangilinan J."/>
            <person name="Park H.-J."/>
            <person name="Ramirez L."/>
            <person name="Alfaro M."/>
            <person name="Sun H."/>
            <person name="Tritt A."/>
            <person name="Yoshinaga Y."/>
            <person name="Zwiers L.-H."/>
            <person name="Turgeon B."/>
            <person name="Goodwin S."/>
            <person name="Spatafora J."/>
            <person name="Crous P."/>
            <person name="Grigoriev I."/>
        </authorList>
    </citation>
    <scope>NUCLEOTIDE SEQUENCE [LARGE SCALE GENOMIC DNA]</scope>
    <source>
        <strain evidence="3">CBS 304.66</strain>
    </source>
</reference>
<accession>A0A9P4N231</accession>
<dbReference type="EMBL" id="ML986712">
    <property type="protein sequence ID" value="KAF2259334.1"/>
    <property type="molecule type" value="Genomic_DNA"/>
</dbReference>